<keyword evidence="4" id="KW-1185">Reference proteome</keyword>
<keyword evidence="1" id="KW-0732">Signal</keyword>
<protein>
    <submittedName>
        <fullName evidence="3">FG-GAP repeat protein</fullName>
    </submittedName>
</protein>
<gene>
    <name evidence="3" type="ordered locus">Celal_0778</name>
</gene>
<dbReference type="Pfam" id="PF13517">
    <property type="entry name" value="FG-GAP_3"/>
    <property type="match status" value="5"/>
</dbReference>
<dbReference type="Gene3D" id="2.130.10.130">
    <property type="entry name" value="Integrin alpha, N-terminal"/>
    <property type="match status" value="3"/>
</dbReference>
<dbReference type="PANTHER" id="PTHR16026">
    <property type="entry name" value="CARTILAGE ACIDIC PROTEIN 1"/>
    <property type="match status" value="1"/>
</dbReference>
<organism evidence="3 4">
    <name type="scientific">Cellulophaga algicola (strain DSM 14237 / IC166 / ACAM 630)</name>
    <dbReference type="NCBI Taxonomy" id="688270"/>
    <lineage>
        <taxon>Bacteria</taxon>
        <taxon>Pseudomonadati</taxon>
        <taxon>Bacteroidota</taxon>
        <taxon>Flavobacteriia</taxon>
        <taxon>Flavobacteriales</taxon>
        <taxon>Flavobacteriaceae</taxon>
        <taxon>Cellulophaga</taxon>
    </lineage>
</organism>
<dbReference type="Proteomes" id="UP000008634">
    <property type="component" value="Chromosome"/>
</dbReference>
<dbReference type="Pfam" id="PF07593">
    <property type="entry name" value="UnbV_ASPIC"/>
    <property type="match status" value="1"/>
</dbReference>
<evidence type="ECO:0000256" key="1">
    <source>
        <dbReference type="ARBA" id="ARBA00022729"/>
    </source>
</evidence>
<evidence type="ECO:0000259" key="2">
    <source>
        <dbReference type="Pfam" id="PF07593"/>
    </source>
</evidence>
<dbReference type="InterPro" id="IPR011519">
    <property type="entry name" value="UnbV_ASPIC"/>
</dbReference>
<dbReference type="HOGENOM" id="CLU_281416_0_0_10"/>
<dbReference type="InterPro" id="IPR028994">
    <property type="entry name" value="Integrin_alpha_N"/>
</dbReference>
<dbReference type="EMBL" id="CP002453">
    <property type="protein sequence ID" value="ADV48112.1"/>
    <property type="molecule type" value="Genomic_DNA"/>
</dbReference>
<sequence length="1086" mass="122695">MKLSINLFYFLVLFVFLSFFLGCNKNVVTEKTYLLEKLESSETGIDFVNQIDENSEHSIINYLYFYNGGGVSAGDVNNDGLVDLYFVSNMKENKLYINKGNFEFEDVSMKSNTEGKSEWNTGTTMIDINNDGFLDIYVCAVSGLLNFKGRNELFVNNGDGTFTEDAKSYGLDFEGYATQAYFFDYDKDDDLDVYIVNHAVHTTLSHGLASVRNKRVPFVGDVLLNNENGVFKDVSELSGIYGGVNGYGLSAAIADFDNDGWDDIYVCNDFHEDDYYYINNRDGTFRESLGESFSTISRFSMGSDAADVNNDGYLDLITLDMLPYDERVVKESEGEDAMFHMNERLRKLGYKDQFARNMMQINKEGKYFTETALFNGIEATDWSWGPLIADFNNDGFNDLFISNGILRRPNDLDFKIFVSNAFKGRTSDQGLKWLYKSIDSMPSGLVSNEIFEGGLHKFKNKTGSWFKETPTSSNGAAYVDLDNDGNLDLVINNLREEVSIYKNTSGKSNNFISFKFNYKPKNNSGIGTKIKVYAGGVMQFKQLYKSRGFLSSTDDKLHFGLNGNNQVDSVRIIWPNNTYQTLFSPEINKTHDITLSSNSENFVYVNKLKNQLFKPEENILKHSSLEDVYNDFLYEKLIPYKVSSIGPAVAQADIDNNGFDDLFIGGSSGEKAVLYMNTGMALVKTNIKSIELDYLYEDNSAVFFDADNDGDLDLYVASGIHKSGMSSFQNDRLYINNNGSFVKSTGLIPRNHLNTSTVVAADYDNDGDQDLFVGNLSKRGDFGKSVLSYLLVNNGKGRFEVDTEFKLPSHVTAAEWVDFDDNGMLDLVVSVEWDAPKVYLNTNGRLNLLEIPKNMNGLWQSISVFDVDKDGDKDILLGNWGLNTRLSASSNKPLRMYYSDFNSDGKNETVLAYSVKDDYYPINSKDELQNQMNFIRKKFPTYKSFALKNMDEIFGLKSIEKSTIYEIDNLSSGYLENVNNSFDRFIPFSDEIQLGPINSFGEIRVKESNQLVISGNLKRVNNYNGGYYAMKGFLMESLDDYESLSNLGIAPLKKEIRTIKVLNQKNRSLLLIFPNNGEVKVYSYVD</sequence>
<dbReference type="PROSITE" id="PS51257">
    <property type="entry name" value="PROKAR_LIPOPROTEIN"/>
    <property type="match status" value="1"/>
</dbReference>
<dbReference type="OrthoDB" id="9816120at2"/>
<name>E6XER0_CELAD</name>
<dbReference type="KEGG" id="cao:Celal_0778"/>
<evidence type="ECO:0000313" key="4">
    <source>
        <dbReference type="Proteomes" id="UP000008634"/>
    </source>
</evidence>
<feature type="domain" description="ASPIC/UnbV" evidence="2">
    <location>
        <begin position="525"/>
        <end position="591"/>
    </location>
</feature>
<reference evidence="3 4" key="1">
    <citation type="journal article" date="2010" name="Stand. Genomic Sci.">
        <title>Complete genome sequence of Cellulophaga algicola type strain (IC166).</title>
        <authorList>
            <person name="Abt B."/>
            <person name="Lu M."/>
            <person name="Misra M."/>
            <person name="Han C."/>
            <person name="Nolan M."/>
            <person name="Lucas S."/>
            <person name="Hammon N."/>
            <person name="Deshpande S."/>
            <person name="Cheng J.F."/>
            <person name="Tapia R."/>
            <person name="Goodwin L."/>
            <person name="Pitluck S."/>
            <person name="Liolios K."/>
            <person name="Pagani I."/>
            <person name="Ivanova N."/>
            <person name="Mavromatis K."/>
            <person name="Ovchinikova G."/>
            <person name="Pati A."/>
            <person name="Chen A."/>
            <person name="Palaniappan K."/>
            <person name="Land M."/>
            <person name="Hauser L."/>
            <person name="Chang Y.J."/>
            <person name="Jeffries C.D."/>
            <person name="Detter J.C."/>
            <person name="Brambilla E."/>
            <person name="Rohde M."/>
            <person name="Tindall B.J."/>
            <person name="Goker M."/>
            <person name="Woyke T."/>
            <person name="Bristow J."/>
            <person name="Eisen J.A."/>
            <person name="Markowitz V."/>
            <person name="Hugenholtz P."/>
            <person name="Kyrpides N.C."/>
            <person name="Klenk H.P."/>
            <person name="Lapidus A."/>
        </authorList>
    </citation>
    <scope>NUCLEOTIDE SEQUENCE [LARGE SCALE GENOMIC DNA]</scope>
    <source>
        <strain evidence="4">DSM 14237 / IC166 / ACAM 630</strain>
    </source>
</reference>
<proteinExistence type="predicted"/>
<dbReference type="AlphaFoldDB" id="E6XER0"/>
<dbReference type="RefSeq" id="WP_013549602.1">
    <property type="nucleotide sequence ID" value="NC_014934.1"/>
</dbReference>
<dbReference type="SUPFAM" id="SSF69318">
    <property type="entry name" value="Integrin alpha N-terminal domain"/>
    <property type="match status" value="2"/>
</dbReference>
<dbReference type="InterPro" id="IPR013517">
    <property type="entry name" value="FG-GAP"/>
</dbReference>
<dbReference type="InterPro" id="IPR027039">
    <property type="entry name" value="Crtac1"/>
</dbReference>
<dbReference type="PANTHER" id="PTHR16026:SF0">
    <property type="entry name" value="CARTILAGE ACIDIC PROTEIN 1"/>
    <property type="match status" value="1"/>
</dbReference>
<evidence type="ECO:0000313" key="3">
    <source>
        <dbReference type="EMBL" id="ADV48112.1"/>
    </source>
</evidence>
<dbReference type="STRING" id="688270.Celal_0778"/>
<accession>E6XER0</accession>
<dbReference type="eggNOG" id="COG4888">
    <property type="taxonomic scope" value="Bacteria"/>
</dbReference>